<dbReference type="EMBL" id="MPUH01000307">
    <property type="protein sequence ID" value="OMJ83347.1"/>
    <property type="molecule type" value="Genomic_DNA"/>
</dbReference>
<evidence type="ECO:0000313" key="3">
    <source>
        <dbReference type="Proteomes" id="UP000187209"/>
    </source>
</evidence>
<sequence length="162" mass="19080">MLLRDDIYAIEKKRKEVMKAAFELMVIGIVILIFVIIFDEAMKIFFIIFSCFYMITGGVGILSVYRKNVMGLRIVHRLIYLLILLNFVAGFYLGFSAIEMRLYPRTIEDKEKVLKGRKNFFYFMFLILSSILVFSGIYFLLKIAKLLKNYSLQETSFEMEKI</sequence>
<feature type="transmembrane region" description="Helical" evidence="1">
    <location>
        <begin position="20"/>
        <end position="38"/>
    </location>
</feature>
<comment type="caution">
    <text evidence="2">The sequence shown here is derived from an EMBL/GenBank/DDBJ whole genome shotgun (WGS) entry which is preliminary data.</text>
</comment>
<evidence type="ECO:0000256" key="1">
    <source>
        <dbReference type="SAM" id="Phobius"/>
    </source>
</evidence>
<keyword evidence="1" id="KW-0472">Membrane</keyword>
<protein>
    <submittedName>
        <fullName evidence="2">Uncharacterized protein</fullName>
    </submittedName>
</protein>
<dbReference type="AlphaFoldDB" id="A0A1R2C2X2"/>
<gene>
    <name evidence="2" type="ORF">SteCoe_15748</name>
</gene>
<keyword evidence="1" id="KW-0812">Transmembrane</keyword>
<keyword evidence="3" id="KW-1185">Reference proteome</keyword>
<reference evidence="2 3" key="1">
    <citation type="submission" date="2016-11" db="EMBL/GenBank/DDBJ databases">
        <title>The macronuclear genome of Stentor coeruleus: a giant cell with tiny introns.</title>
        <authorList>
            <person name="Slabodnick M."/>
            <person name="Ruby J.G."/>
            <person name="Reiff S.B."/>
            <person name="Swart E.C."/>
            <person name="Gosai S."/>
            <person name="Prabakaran S."/>
            <person name="Witkowska E."/>
            <person name="Larue G.E."/>
            <person name="Fisher S."/>
            <person name="Freeman R.M."/>
            <person name="Gunawardena J."/>
            <person name="Chu W."/>
            <person name="Stover N.A."/>
            <person name="Gregory B.D."/>
            <person name="Nowacki M."/>
            <person name="Derisi J."/>
            <person name="Roy S.W."/>
            <person name="Marshall W.F."/>
            <person name="Sood P."/>
        </authorList>
    </citation>
    <scope>NUCLEOTIDE SEQUENCE [LARGE SCALE GENOMIC DNA]</scope>
    <source>
        <strain evidence="2">WM001</strain>
    </source>
</reference>
<feature type="transmembrane region" description="Helical" evidence="1">
    <location>
        <begin position="78"/>
        <end position="100"/>
    </location>
</feature>
<feature type="transmembrane region" description="Helical" evidence="1">
    <location>
        <begin position="44"/>
        <end position="66"/>
    </location>
</feature>
<organism evidence="2 3">
    <name type="scientific">Stentor coeruleus</name>
    <dbReference type="NCBI Taxonomy" id="5963"/>
    <lineage>
        <taxon>Eukaryota</taxon>
        <taxon>Sar</taxon>
        <taxon>Alveolata</taxon>
        <taxon>Ciliophora</taxon>
        <taxon>Postciliodesmatophora</taxon>
        <taxon>Heterotrichea</taxon>
        <taxon>Heterotrichida</taxon>
        <taxon>Stentoridae</taxon>
        <taxon>Stentor</taxon>
    </lineage>
</organism>
<keyword evidence="1" id="KW-1133">Transmembrane helix</keyword>
<feature type="transmembrane region" description="Helical" evidence="1">
    <location>
        <begin position="120"/>
        <end position="141"/>
    </location>
</feature>
<evidence type="ECO:0000313" key="2">
    <source>
        <dbReference type="EMBL" id="OMJ83347.1"/>
    </source>
</evidence>
<proteinExistence type="predicted"/>
<accession>A0A1R2C2X2</accession>
<dbReference type="Proteomes" id="UP000187209">
    <property type="component" value="Unassembled WGS sequence"/>
</dbReference>
<name>A0A1R2C2X2_9CILI</name>